<comment type="caution">
    <text evidence="5">The sequence shown here is derived from an EMBL/GenBank/DDBJ whole genome shotgun (WGS) entry which is preliminary data.</text>
</comment>
<evidence type="ECO:0000259" key="3">
    <source>
        <dbReference type="Pfam" id="PF10620"/>
    </source>
</evidence>
<dbReference type="STRING" id="226910.UCMB321_5088"/>
<dbReference type="InterPro" id="IPR048903">
    <property type="entry name" value="MdcG_N"/>
</dbReference>
<proteinExistence type="predicted"/>
<keyword evidence="2" id="KW-0548">Nucleotidyltransferase</keyword>
<feature type="domain" description="Phosphoribosyl-dephospho-CoA transferase MdcG C-terminal" evidence="3">
    <location>
        <begin position="89"/>
        <end position="200"/>
    </location>
</feature>
<dbReference type="Pfam" id="PF10620">
    <property type="entry name" value="MdcG"/>
    <property type="match status" value="1"/>
</dbReference>
<evidence type="ECO:0000313" key="5">
    <source>
        <dbReference type="EMBL" id="KIH81292.1"/>
    </source>
</evidence>
<sequence>MRADDEFLPHDLLWGLTPAQLPKEAPDWVAEALSLGQPVVVRRALTASDQVPVGVRGVLREQRFATLMPRALVERCVRPEALIDIEICAQDWPALQALNYLRPLLKASGLVWGVSGSAGFELASGLPTLHQQSDLDLILRVPQALSRRQANGLLLQLDNPFCRVDLQLQTPLGAVALAEWAGTAQRVLLKQASGVQLVLDPWNALERVA</sequence>
<evidence type="ECO:0000259" key="4">
    <source>
        <dbReference type="Pfam" id="PF20866"/>
    </source>
</evidence>
<protein>
    <submittedName>
        <fullName evidence="5">Phosphoribosyl-dephospho-CoA transferase</fullName>
    </submittedName>
</protein>
<evidence type="ECO:0000313" key="6">
    <source>
        <dbReference type="Proteomes" id="UP000031535"/>
    </source>
</evidence>
<dbReference type="Proteomes" id="UP000031535">
    <property type="component" value="Unassembled WGS sequence"/>
</dbReference>
<dbReference type="InterPro" id="IPR049180">
    <property type="entry name" value="MdcG_C"/>
</dbReference>
<dbReference type="GO" id="GO:0016779">
    <property type="term" value="F:nucleotidyltransferase activity"/>
    <property type="evidence" value="ECO:0007669"/>
    <property type="project" value="UniProtKB-KW"/>
</dbReference>
<feature type="domain" description="Phosphoribosyl-dephospho-CoA transferase MdcG N-terminal" evidence="4">
    <location>
        <begin position="9"/>
        <end position="79"/>
    </location>
</feature>
<dbReference type="RefSeq" id="WP_040071418.1">
    <property type="nucleotide sequence ID" value="NZ_JXDG01000064.1"/>
</dbReference>
<evidence type="ECO:0000256" key="2">
    <source>
        <dbReference type="ARBA" id="ARBA00022695"/>
    </source>
</evidence>
<accession>A0A0C2I871</accession>
<organism evidence="5 6">
    <name type="scientific">Pseudomonas batumici</name>
    <dbReference type="NCBI Taxonomy" id="226910"/>
    <lineage>
        <taxon>Bacteria</taxon>
        <taxon>Pseudomonadati</taxon>
        <taxon>Pseudomonadota</taxon>
        <taxon>Gammaproteobacteria</taxon>
        <taxon>Pseudomonadales</taxon>
        <taxon>Pseudomonadaceae</taxon>
        <taxon>Pseudomonas</taxon>
    </lineage>
</organism>
<name>A0A0C2I871_9PSED</name>
<keyword evidence="1 5" id="KW-0808">Transferase</keyword>
<dbReference type="InterPro" id="IPR017557">
    <property type="entry name" value="Holo-ACP_synthase"/>
</dbReference>
<dbReference type="OrthoDB" id="1275217at2"/>
<dbReference type="Pfam" id="PF20866">
    <property type="entry name" value="MdcG_N"/>
    <property type="match status" value="1"/>
</dbReference>
<dbReference type="NCBIfam" id="TIGR03135">
    <property type="entry name" value="malonate_mdcG"/>
    <property type="match status" value="1"/>
</dbReference>
<keyword evidence="6" id="KW-1185">Reference proteome</keyword>
<dbReference type="AlphaFoldDB" id="A0A0C2I871"/>
<dbReference type="EMBL" id="JXDG01000064">
    <property type="protein sequence ID" value="KIH81292.1"/>
    <property type="molecule type" value="Genomic_DNA"/>
</dbReference>
<dbReference type="PATRIC" id="fig|226910.6.peg.5077"/>
<reference evidence="5 6" key="1">
    <citation type="submission" date="2015-01" db="EMBL/GenBank/DDBJ databases">
        <title>Complete genome of Pseudomonas batumici UCM B-321 producer of the batumin antibiotic with strong antistaphilococcal and potential anticancer activity.</title>
        <authorList>
            <person name="Klochko V.V."/>
            <person name="Zelena L.B."/>
            <person name="Elena K.A."/>
            <person name="Reva O.N."/>
        </authorList>
    </citation>
    <scope>NUCLEOTIDE SEQUENCE [LARGE SCALE GENOMIC DNA]</scope>
    <source>
        <strain evidence="5 6">UCM B-321</strain>
    </source>
</reference>
<gene>
    <name evidence="5" type="ORF">UCMB321_5088</name>
</gene>
<dbReference type="NCBIfam" id="NF002332">
    <property type="entry name" value="PRK01293.1"/>
    <property type="match status" value="1"/>
</dbReference>
<evidence type="ECO:0000256" key="1">
    <source>
        <dbReference type="ARBA" id="ARBA00022679"/>
    </source>
</evidence>